<reference evidence="1 2" key="1">
    <citation type="submission" date="2024-08" db="EMBL/GenBank/DDBJ databases">
        <authorList>
            <person name="Lu H."/>
        </authorList>
    </citation>
    <scope>NUCLEOTIDE SEQUENCE [LARGE SCALE GENOMIC DNA]</scope>
    <source>
        <strain evidence="1 2">DXS20W</strain>
    </source>
</reference>
<dbReference type="InterPro" id="IPR036770">
    <property type="entry name" value="Ankyrin_rpt-contain_sf"/>
</dbReference>
<dbReference type="Proteomes" id="UP001606302">
    <property type="component" value="Unassembled WGS sequence"/>
</dbReference>
<keyword evidence="2" id="KW-1185">Reference proteome</keyword>
<dbReference type="EMBL" id="JBIGHX010000008">
    <property type="protein sequence ID" value="MFG6463905.1"/>
    <property type="molecule type" value="Genomic_DNA"/>
</dbReference>
<dbReference type="SUPFAM" id="SSF48403">
    <property type="entry name" value="Ankyrin repeat"/>
    <property type="match status" value="1"/>
</dbReference>
<comment type="caution">
    <text evidence="1">The sequence shown here is derived from an EMBL/GenBank/DDBJ whole genome shotgun (WGS) entry which is preliminary data.</text>
</comment>
<sequence>MSGGNWKEMYQAGCEGDLALVEYHVKAGVDVNYAHPEFLSTPLVAAILAGQEAVALYLLENGAMPDLASEFDAATPMQAARRTGLAAVEERLHALGVPRPAPAARPGWLARLLGRSTTLA</sequence>
<protein>
    <submittedName>
        <fullName evidence="1">Ankyrin repeat domain-containing protein</fullName>
    </submittedName>
</protein>
<accession>A0ABW7GQ72</accession>
<evidence type="ECO:0000313" key="1">
    <source>
        <dbReference type="EMBL" id="MFG6463905.1"/>
    </source>
</evidence>
<dbReference type="Gene3D" id="1.25.40.20">
    <property type="entry name" value="Ankyrin repeat-containing domain"/>
    <property type="match status" value="1"/>
</dbReference>
<name>A0ABW7GQ72_9BURK</name>
<gene>
    <name evidence="1" type="ORF">ACG04Q_20185</name>
</gene>
<organism evidence="1 2">
    <name type="scientific">Pelomonas lactea</name>
    <dbReference type="NCBI Taxonomy" id="3299030"/>
    <lineage>
        <taxon>Bacteria</taxon>
        <taxon>Pseudomonadati</taxon>
        <taxon>Pseudomonadota</taxon>
        <taxon>Betaproteobacteria</taxon>
        <taxon>Burkholderiales</taxon>
        <taxon>Sphaerotilaceae</taxon>
        <taxon>Roseateles</taxon>
    </lineage>
</organism>
<evidence type="ECO:0000313" key="2">
    <source>
        <dbReference type="Proteomes" id="UP001606302"/>
    </source>
</evidence>
<proteinExistence type="predicted"/>
<dbReference type="RefSeq" id="WP_394513127.1">
    <property type="nucleotide sequence ID" value="NZ_JBIGHX010000008.1"/>
</dbReference>